<evidence type="ECO:0000313" key="3">
    <source>
        <dbReference type="Proteomes" id="UP000178417"/>
    </source>
</evidence>
<name>A0A1F4SPU4_UNCSA</name>
<gene>
    <name evidence="2" type="ORF">A2310_01800</name>
</gene>
<accession>A0A1F4SPU4</accession>
<sequence>MAKHVGESISRSISRSRSNSRPRSASTVITPQRFIARDRFLSTREVTPTDFARVVDTSERQRLDIVPVAERLEREGRLLAAKEDYASACCLISGVPREISELRQIFAGLEPVNAWNILHALDNQEFQTFLVQVAKEFDDRSVDFVVYDQFLENVLRALLHSETLVPMLETMVNSRNLETKEAAYTILQEGVKSLAVSNKWIEVLIGLCAMREEYLGSTEFMLKGHLLRSDVAPVDQKARVKFYTEIMENEGAFFVERLRAMVCLNQLEKRASVTKFLRRGDKGGGLLVQLEDLATQESPHPFLDFHNLYILVTLFGESIDLYKNPLGEALVAAAERLNGGIRFVDEVARDKRILLAIREHAGNTLVARYEADSDWEAIKNIALNDDYPSSTRESAGKLAIAYYDSSNEWENLWEIAICYPNAEASIKALVQNGHSLTDDGILEIIKSSIPKYGYSLTDIKSAAIGILAERNCEALEGVLEEINFQAIRSLFNRGTLPINPEFETVGNKICECLAEYYSRQKDWVNFLRIMGLSYFTADITKETLCKLIPKLEDEDIDALGQKIESELGSEIHEFFRDNVILSLIEHYKNDPNEHLLELMNLVISLNNAKKEPNQLLMETIERLTGTDAEIQALEWFIKQNIFHPFQQIASPSDEDCVISAIHRLMDILIDKKDLGKLRDLSIGKGFEKTTHWFTYIKKEGKSRLNSLLQNKEH</sequence>
<dbReference type="Proteomes" id="UP000178417">
    <property type="component" value="Unassembled WGS sequence"/>
</dbReference>
<dbReference type="AlphaFoldDB" id="A0A1F4SPU4"/>
<comment type="caution">
    <text evidence="2">The sequence shown here is derived from an EMBL/GenBank/DDBJ whole genome shotgun (WGS) entry which is preliminary data.</text>
</comment>
<feature type="region of interest" description="Disordered" evidence="1">
    <location>
        <begin position="1"/>
        <end position="27"/>
    </location>
</feature>
<proteinExistence type="predicted"/>
<evidence type="ECO:0000256" key="1">
    <source>
        <dbReference type="SAM" id="MobiDB-lite"/>
    </source>
</evidence>
<dbReference type="EMBL" id="MEUB01000029">
    <property type="protein sequence ID" value="OGC22377.1"/>
    <property type="molecule type" value="Genomic_DNA"/>
</dbReference>
<organism evidence="2 3">
    <name type="scientific">candidate division WOR-1 bacterium RIFOXYB2_FULL_37_13</name>
    <dbReference type="NCBI Taxonomy" id="1802579"/>
    <lineage>
        <taxon>Bacteria</taxon>
        <taxon>Bacillati</taxon>
        <taxon>Saganbacteria</taxon>
    </lineage>
</organism>
<protein>
    <submittedName>
        <fullName evidence="2">Uncharacterized protein</fullName>
    </submittedName>
</protein>
<feature type="compositionally biased region" description="Low complexity" evidence="1">
    <location>
        <begin position="8"/>
        <end position="26"/>
    </location>
</feature>
<dbReference type="STRING" id="1802579.A2310_01800"/>
<evidence type="ECO:0000313" key="2">
    <source>
        <dbReference type="EMBL" id="OGC22377.1"/>
    </source>
</evidence>
<reference evidence="2 3" key="1">
    <citation type="journal article" date="2016" name="Nat. Commun.">
        <title>Thousands of microbial genomes shed light on interconnected biogeochemical processes in an aquifer system.</title>
        <authorList>
            <person name="Anantharaman K."/>
            <person name="Brown C.T."/>
            <person name="Hug L.A."/>
            <person name="Sharon I."/>
            <person name="Castelle C.J."/>
            <person name="Probst A.J."/>
            <person name="Thomas B.C."/>
            <person name="Singh A."/>
            <person name="Wilkins M.J."/>
            <person name="Karaoz U."/>
            <person name="Brodie E.L."/>
            <person name="Williams K.H."/>
            <person name="Hubbard S.S."/>
            <person name="Banfield J.F."/>
        </authorList>
    </citation>
    <scope>NUCLEOTIDE SEQUENCE [LARGE SCALE GENOMIC DNA]</scope>
</reference>